<protein>
    <submittedName>
        <fullName evidence="2">Pimeloyl-ACP methyl ester carboxylesterase</fullName>
    </submittedName>
</protein>
<dbReference type="InterPro" id="IPR000073">
    <property type="entry name" value="AB_hydrolase_1"/>
</dbReference>
<dbReference type="AlphaFoldDB" id="A0A1H1GAU4"/>
<name>A0A1H1GAU4_9ACTN</name>
<dbReference type="Pfam" id="PF12697">
    <property type="entry name" value="Abhydrolase_6"/>
    <property type="match status" value="1"/>
</dbReference>
<dbReference type="InterPro" id="IPR029058">
    <property type="entry name" value="AB_hydrolase_fold"/>
</dbReference>
<dbReference type="STRING" id="995062.SAMN04489718_3533"/>
<dbReference type="EMBL" id="FNKO01000002">
    <property type="protein sequence ID" value="SDR10233.1"/>
    <property type="molecule type" value="Genomic_DNA"/>
</dbReference>
<gene>
    <name evidence="2" type="ORF">SAMN04489718_3533</name>
</gene>
<proteinExistence type="predicted"/>
<organism evidence="2 3">
    <name type="scientific">Actinopolyspora saharensis</name>
    <dbReference type="NCBI Taxonomy" id="995062"/>
    <lineage>
        <taxon>Bacteria</taxon>
        <taxon>Bacillati</taxon>
        <taxon>Actinomycetota</taxon>
        <taxon>Actinomycetes</taxon>
        <taxon>Actinopolysporales</taxon>
        <taxon>Actinopolysporaceae</taxon>
        <taxon>Actinopolyspora</taxon>
    </lineage>
</organism>
<dbReference type="RefSeq" id="WP_175455137.1">
    <property type="nucleotide sequence ID" value="NZ_FNKO01000002.1"/>
</dbReference>
<dbReference type="Gene3D" id="3.40.50.1820">
    <property type="entry name" value="alpha/beta hydrolase"/>
    <property type="match status" value="1"/>
</dbReference>
<keyword evidence="3" id="KW-1185">Reference proteome</keyword>
<dbReference type="Proteomes" id="UP000199301">
    <property type="component" value="Unassembled WGS sequence"/>
</dbReference>
<accession>A0A1H1GAU4</accession>
<reference evidence="3" key="1">
    <citation type="submission" date="2016-10" db="EMBL/GenBank/DDBJ databases">
        <authorList>
            <person name="Varghese N."/>
            <person name="Submissions S."/>
        </authorList>
    </citation>
    <scope>NUCLEOTIDE SEQUENCE [LARGE SCALE GENOMIC DNA]</scope>
    <source>
        <strain evidence="3">DSM 45459</strain>
    </source>
</reference>
<evidence type="ECO:0000313" key="3">
    <source>
        <dbReference type="Proteomes" id="UP000199301"/>
    </source>
</evidence>
<dbReference type="GO" id="GO:0003824">
    <property type="term" value="F:catalytic activity"/>
    <property type="evidence" value="ECO:0007669"/>
    <property type="project" value="UniProtKB-ARBA"/>
</dbReference>
<dbReference type="SUPFAM" id="SSF53474">
    <property type="entry name" value="alpha/beta-Hydrolases"/>
    <property type="match status" value="1"/>
</dbReference>
<evidence type="ECO:0000259" key="1">
    <source>
        <dbReference type="Pfam" id="PF12697"/>
    </source>
</evidence>
<sequence length="265" mass="27612">MRERGETSEEDVRVLPSGTRWRVHGSGSPVTLVAHGLGATEGEARIPASGVRGTRVVLTLPGHGSAADPDDDYWDYGNVAADVLEVADLVGAERAAGVSLGAGALTRIVAEHPGRFERLALLLPAAVDRPRGGAVTEVFEQLSAGVRAAHSDGGSGLRELVARGLPEGAGIGEYVEQRSATLLRLGPALEKLPHRAPLADRSALAAVPHPVLVVGATADPLHDSEVAEQLAAVLPEGRLELFDSTAPMLTHRAELRGVLSDFLNS</sequence>
<evidence type="ECO:0000313" key="2">
    <source>
        <dbReference type="EMBL" id="SDR10233.1"/>
    </source>
</evidence>
<feature type="domain" description="AB hydrolase-1" evidence="1">
    <location>
        <begin position="32"/>
        <end position="254"/>
    </location>
</feature>